<evidence type="ECO:0000313" key="2">
    <source>
        <dbReference type="Proteomes" id="UP001219605"/>
    </source>
</evidence>
<name>A0ABY7ZVX9_9ACTN</name>
<gene>
    <name evidence="1" type="ORF">PVK37_09555</name>
</gene>
<dbReference type="EMBL" id="CP118615">
    <property type="protein sequence ID" value="WDZ86613.1"/>
    <property type="molecule type" value="Genomic_DNA"/>
</dbReference>
<reference evidence="1 2" key="1">
    <citation type="submission" date="2023-02" db="EMBL/GenBank/DDBJ databases">
        <authorList>
            <person name="Mo P."/>
        </authorList>
    </citation>
    <scope>NUCLEOTIDE SEQUENCE [LARGE SCALE GENOMIC DNA]</scope>
    <source>
        <strain evidence="1 2">HUAS 3</strain>
    </source>
</reference>
<dbReference type="NCBIfam" id="NF033521">
    <property type="entry name" value="lasso_leader_L3"/>
    <property type="match status" value="1"/>
</dbReference>
<dbReference type="Proteomes" id="UP001219605">
    <property type="component" value="Chromosome"/>
</dbReference>
<protein>
    <submittedName>
        <fullName evidence="1">Lasso RiPP family leader peptide-containing protein</fullName>
    </submittedName>
</protein>
<accession>A0ABY7ZVX9</accession>
<dbReference type="RefSeq" id="WP_275033459.1">
    <property type="nucleotide sequence ID" value="NZ_CP118615.1"/>
</dbReference>
<organism evidence="1 2">
    <name type="scientific">Micromonospora cathayae</name>
    <dbReference type="NCBI Taxonomy" id="3028804"/>
    <lineage>
        <taxon>Bacteria</taxon>
        <taxon>Bacillati</taxon>
        <taxon>Actinomycetota</taxon>
        <taxon>Actinomycetes</taxon>
        <taxon>Micromonosporales</taxon>
        <taxon>Micromonosporaceae</taxon>
        <taxon>Micromonospora</taxon>
    </lineage>
</organism>
<evidence type="ECO:0000313" key="1">
    <source>
        <dbReference type="EMBL" id="WDZ86613.1"/>
    </source>
</evidence>
<proteinExistence type="predicted"/>
<sequence length="41" mass="4541">MRTYTAPSLTRIGSFEAVTKSLGSADERDIFGYRALIVIHP</sequence>
<keyword evidence="2" id="KW-1185">Reference proteome</keyword>